<dbReference type="RefSeq" id="WP_246346059.1">
    <property type="nucleotide sequence ID" value="NZ_JACHHK010000003.1"/>
</dbReference>
<evidence type="ECO:0000313" key="3">
    <source>
        <dbReference type="Proteomes" id="UP000539953"/>
    </source>
</evidence>
<dbReference type="SUPFAM" id="SSF53448">
    <property type="entry name" value="Nucleotide-diphospho-sugar transferases"/>
    <property type="match status" value="1"/>
</dbReference>
<dbReference type="PANTHER" id="PTHR22916:SF3">
    <property type="entry name" value="UDP-GLCNAC:BETAGAL BETA-1,3-N-ACETYLGLUCOSAMINYLTRANSFERASE-LIKE PROTEIN 1"/>
    <property type="match status" value="1"/>
</dbReference>
<dbReference type="GO" id="GO:0016758">
    <property type="term" value="F:hexosyltransferase activity"/>
    <property type="evidence" value="ECO:0007669"/>
    <property type="project" value="UniProtKB-ARBA"/>
</dbReference>
<dbReference type="InterPro" id="IPR001173">
    <property type="entry name" value="Glyco_trans_2-like"/>
</dbReference>
<evidence type="ECO:0000259" key="1">
    <source>
        <dbReference type="Pfam" id="PF00535"/>
    </source>
</evidence>
<reference evidence="2 3" key="1">
    <citation type="submission" date="2020-08" db="EMBL/GenBank/DDBJ databases">
        <title>Genomic Encyclopedia of Type Strains, Phase IV (KMG-IV): sequencing the most valuable type-strain genomes for metagenomic binning, comparative biology and taxonomic classification.</title>
        <authorList>
            <person name="Goeker M."/>
        </authorList>
    </citation>
    <scope>NUCLEOTIDE SEQUENCE [LARGE SCALE GENOMIC DNA]</scope>
    <source>
        <strain evidence="2 3">DSM 25799</strain>
    </source>
</reference>
<protein>
    <recommendedName>
        <fullName evidence="1">Glycosyltransferase 2-like domain-containing protein</fullName>
    </recommendedName>
</protein>
<gene>
    <name evidence="2" type="ORF">HNQ47_000915</name>
</gene>
<accession>A0A7W8CWI0</accession>
<feature type="domain" description="Glycosyltransferase 2-like" evidence="1">
    <location>
        <begin position="3"/>
        <end position="167"/>
    </location>
</feature>
<dbReference type="AlphaFoldDB" id="A0A7W8CWI0"/>
<sequence length="306" mass="35863">MISVLMSTYREADNILQEAVDSILRQTCRDLEFIILCDDPGNTHTQRILENYAKQDSRIRFYINEQNLGLTASLNKGLKLARGEYIARMDADDISLAHRLENQQAYLENNGYDLIGSRMMMIEENGNEIYSIQKVPTDAQRIQKCLKYGTCLAHPTWFGRREVFEKLHGYRDVPFCEDSDFVLRAQLAGFRLSNVDEILVKYRMTKASQSRSNLYDQYLNMTYITSAYRQGRTADLEQCDAFVNRRKSEKRAKRFSKANVLFNQMLNDKRKKQYFRLIKHGLQLVFTSGSYVKKIWRFVMLDVNSR</sequence>
<dbReference type="Gene3D" id="3.90.550.10">
    <property type="entry name" value="Spore Coat Polysaccharide Biosynthesis Protein SpsA, Chain A"/>
    <property type="match status" value="1"/>
</dbReference>
<dbReference type="EMBL" id="JACHHK010000003">
    <property type="protein sequence ID" value="MBB5182895.1"/>
    <property type="molecule type" value="Genomic_DNA"/>
</dbReference>
<organism evidence="2 3">
    <name type="scientific">Catenisphaera adipataccumulans</name>
    <dbReference type="NCBI Taxonomy" id="700500"/>
    <lineage>
        <taxon>Bacteria</taxon>
        <taxon>Bacillati</taxon>
        <taxon>Bacillota</taxon>
        <taxon>Erysipelotrichia</taxon>
        <taxon>Erysipelotrichales</taxon>
        <taxon>Erysipelotrichaceae</taxon>
        <taxon>Catenisphaera</taxon>
    </lineage>
</organism>
<evidence type="ECO:0000313" key="2">
    <source>
        <dbReference type="EMBL" id="MBB5182895.1"/>
    </source>
</evidence>
<keyword evidence="3" id="KW-1185">Reference proteome</keyword>
<name>A0A7W8CWI0_9FIRM</name>
<dbReference type="PANTHER" id="PTHR22916">
    <property type="entry name" value="GLYCOSYLTRANSFERASE"/>
    <property type="match status" value="1"/>
</dbReference>
<proteinExistence type="predicted"/>
<dbReference type="Proteomes" id="UP000539953">
    <property type="component" value="Unassembled WGS sequence"/>
</dbReference>
<dbReference type="InterPro" id="IPR029044">
    <property type="entry name" value="Nucleotide-diphossugar_trans"/>
</dbReference>
<comment type="caution">
    <text evidence="2">The sequence shown here is derived from an EMBL/GenBank/DDBJ whole genome shotgun (WGS) entry which is preliminary data.</text>
</comment>
<dbReference type="Pfam" id="PF00535">
    <property type="entry name" value="Glycos_transf_2"/>
    <property type="match status" value="1"/>
</dbReference>